<reference evidence="2" key="1">
    <citation type="journal article" date="2023" name="Nat. Commun.">
        <title>Diploid and tetraploid genomes of Acorus and the evolution of monocots.</title>
        <authorList>
            <person name="Ma L."/>
            <person name="Liu K.W."/>
            <person name="Li Z."/>
            <person name="Hsiao Y.Y."/>
            <person name="Qi Y."/>
            <person name="Fu T."/>
            <person name="Tang G.D."/>
            <person name="Zhang D."/>
            <person name="Sun W.H."/>
            <person name="Liu D.K."/>
            <person name="Li Y."/>
            <person name="Chen G.Z."/>
            <person name="Liu X.D."/>
            <person name="Liao X.Y."/>
            <person name="Jiang Y.T."/>
            <person name="Yu X."/>
            <person name="Hao Y."/>
            <person name="Huang J."/>
            <person name="Zhao X.W."/>
            <person name="Ke S."/>
            <person name="Chen Y.Y."/>
            <person name="Wu W.L."/>
            <person name="Hsu J.L."/>
            <person name="Lin Y.F."/>
            <person name="Huang M.D."/>
            <person name="Li C.Y."/>
            <person name="Huang L."/>
            <person name="Wang Z.W."/>
            <person name="Zhao X."/>
            <person name="Zhong W.Y."/>
            <person name="Peng D.H."/>
            <person name="Ahmad S."/>
            <person name="Lan S."/>
            <person name="Zhang J.S."/>
            <person name="Tsai W.C."/>
            <person name="Van de Peer Y."/>
            <person name="Liu Z.J."/>
        </authorList>
    </citation>
    <scope>NUCLEOTIDE SEQUENCE</scope>
    <source>
        <strain evidence="2">SCP</strain>
    </source>
</reference>
<name>A0AAV9BMT3_ACOGR</name>
<gene>
    <name evidence="2" type="ORF">QJS04_geneDACA020851</name>
</gene>
<keyword evidence="3" id="KW-1185">Reference proteome</keyword>
<evidence type="ECO:0000256" key="1">
    <source>
        <dbReference type="SAM" id="MobiDB-lite"/>
    </source>
</evidence>
<evidence type="ECO:0000313" key="2">
    <source>
        <dbReference type="EMBL" id="KAK1277611.1"/>
    </source>
</evidence>
<dbReference type="EMBL" id="JAUJYN010000002">
    <property type="protein sequence ID" value="KAK1277611.1"/>
    <property type="molecule type" value="Genomic_DNA"/>
</dbReference>
<comment type="caution">
    <text evidence="2">The sequence shown here is derived from an EMBL/GenBank/DDBJ whole genome shotgun (WGS) entry which is preliminary data.</text>
</comment>
<feature type="compositionally biased region" description="Basic and acidic residues" evidence="1">
    <location>
        <begin position="1"/>
        <end position="11"/>
    </location>
</feature>
<dbReference type="Proteomes" id="UP001179952">
    <property type="component" value="Unassembled WGS sequence"/>
</dbReference>
<feature type="compositionally biased region" description="Polar residues" evidence="1">
    <location>
        <begin position="15"/>
        <end position="30"/>
    </location>
</feature>
<evidence type="ECO:0000313" key="3">
    <source>
        <dbReference type="Proteomes" id="UP001179952"/>
    </source>
</evidence>
<organism evidence="2 3">
    <name type="scientific">Acorus gramineus</name>
    <name type="common">Dwarf sweet flag</name>
    <dbReference type="NCBI Taxonomy" id="55184"/>
    <lineage>
        <taxon>Eukaryota</taxon>
        <taxon>Viridiplantae</taxon>
        <taxon>Streptophyta</taxon>
        <taxon>Embryophyta</taxon>
        <taxon>Tracheophyta</taxon>
        <taxon>Spermatophyta</taxon>
        <taxon>Magnoliopsida</taxon>
        <taxon>Liliopsida</taxon>
        <taxon>Acoraceae</taxon>
        <taxon>Acorus</taxon>
    </lineage>
</organism>
<reference evidence="2" key="2">
    <citation type="submission" date="2023-06" db="EMBL/GenBank/DDBJ databases">
        <authorList>
            <person name="Ma L."/>
            <person name="Liu K.-W."/>
            <person name="Li Z."/>
            <person name="Hsiao Y.-Y."/>
            <person name="Qi Y."/>
            <person name="Fu T."/>
            <person name="Tang G."/>
            <person name="Zhang D."/>
            <person name="Sun W.-H."/>
            <person name="Liu D.-K."/>
            <person name="Li Y."/>
            <person name="Chen G.-Z."/>
            <person name="Liu X.-D."/>
            <person name="Liao X.-Y."/>
            <person name="Jiang Y.-T."/>
            <person name="Yu X."/>
            <person name="Hao Y."/>
            <person name="Huang J."/>
            <person name="Zhao X.-W."/>
            <person name="Ke S."/>
            <person name="Chen Y.-Y."/>
            <person name="Wu W.-L."/>
            <person name="Hsu J.-L."/>
            <person name="Lin Y.-F."/>
            <person name="Huang M.-D."/>
            <person name="Li C.-Y."/>
            <person name="Huang L."/>
            <person name="Wang Z.-W."/>
            <person name="Zhao X."/>
            <person name="Zhong W.-Y."/>
            <person name="Peng D.-H."/>
            <person name="Ahmad S."/>
            <person name="Lan S."/>
            <person name="Zhang J.-S."/>
            <person name="Tsai W.-C."/>
            <person name="Van De Peer Y."/>
            <person name="Liu Z.-J."/>
        </authorList>
    </citation>
    <scope>NUCLEOTIDE SEQUENCE</scope>
    <source>
        <strain evidence="2">SCP</strain>
        <tissue evidence="2">Leaves</tissue>
    </source>
</reference>
<sequence>MENLDHGEPIRKRTTGWNNMGGSRDNQAQQGLHVFFHSRQPARIEPESITRTPTS</sequence>
<protein>
    <submittedName>
        <fullName evidence="2">Uncharacterized protein</fullName>
    </submittedName>
</protein>
<dbReference type="AlphaFoldDB" id="A0AAV9BMT3"/>
<feature type="region of interest" description="Disordered" evidence="1">
    <location>
        <begin position="1"/>
        <end position="30"/>
    </location>
</feature>
<accession>A0AAV9BMT3</accession>
<proteinExistence type="predicted"/>